<sequence>MEYWKRVKPFVKPSLPFLSKGFQDASLLLLCFLAAAFPSRNSAPYDKVFWKLSIPYFCFYTLGFFGNILCGIVSSLHGRNGTYMIFLIPLLFGNLLLLGALPFTLQLLPLHAVAFSFIGIGNVSACCCILPNVLENLEDRPKQEKASNFILTTWVPNYVGFGLVIFFGSLLHLLFGEKYRNWIIFLLLCQSFGLHIFTILSISETRESSLFTSSMTSQKLNFFTLMKCIWSCYLKNWNYIMLFGATLLFLTCNSLTLWFVLFAENWSWMAKTGRFMFYFVWIIFAASRILISFSISKLINKFGYNYVFLFSCSVVVAMECLQFLFQFRMISFLLGLTYTCLAPVIVILTELFLMHIVPSRIRSSWMGLVKSMENIGAFSVMIPILVLLRPNKNEPIHLDRVNHMRLVLFGFWLLIVLVGYWLIHRAALLPDIPLR</sequence>
<dbReference type="GeneID" id="17088321"/>
<dbReference type="Proteomes" id="UP000030680">
    <property type="component" value="Unassembled WGS sequence"/>
</dbReference>
<keyword evidence="1" id="KW-1133">Transmembrane helix</keyword>
<reference evidence="3" key="1">
    <citation type="journal article" date="2013" name="Science">
        <title>Gene transfer from bacteria and archaea facilitated evolution of an extremophilic eukaryote.</title>
        <authorList>
            <person name="Schonknecht G."/>
            <person name="Chen W.H."/>
            <person name="Ternes C.M."/>
            <person name="Barbier G.G."/>
            <person name="Shrestha R.P."/>
            <person name="Stanke M."/>
            <person name="Brautigam A."/>
            <person name="Baker B.J."/>
            <person name="Banfield J.F."/>
            <person name="Garavito R.M."/>
            <person name="Carr K."/>
            <person name="Wilkerson C."/>
            <person name="Rensing S.A."/>
            <person name="Gagneul D."/>
            <person name="Dickenson N.E."/>
            <person name="Oesterhelt C."/>
            <person name="Lercher M.J."/>
            <person name="Weber A.P."/>
        </authorList>
    </citation>
    <scope>NUCLEOTIDE SEQUENCE [LARGE SCALE GENOMIC DNA]</scope>
    <source>
        <strain evidence="3">074W</strain>
    </source>
</reference>
<dbReference type="SUPFAM" id="SSF103473">
    <property type="entry name" value="MFS general substrate transporter"/>
    <property type="match status" value="1"/>
</dbReference>
<feature type="transmembrane region" description="Helical" evidence="1">
    <location>
        <begin position="330"/>
        <end position="353"/>
    </location>
</feature>
<organism evidence="2 3">
    <name type="scientific">Galdieria sulphuraria</name>
    <name type="common">Red alga</name>
    <dbReference type="NCBI Taxonomy" id="130081"/>
    <lineage>
        <taxon>Eukaryota</taxon>
        <taxon>Rhodophyta</taxon>
        <taxon>Bangiophyceae</taxon>
        <taxon>Galdieriales</taxon>
        <taxon>Galdieriaceae</taxon>
        <taxon>Galdieria</taxon>
    </lineage>
</organism>
<feature type="transmembrane region" description="Helical" evidence="1">
    <location>
        <begin position="239"/>
        <end position="263"/>
    </location>
</feature>
<dbReference type="Gene3D" id="1.20.1250.20">
    <property type="entry name" value="MFS general substrate transporter like domains"/>
    <property type="match status" value="1"/>
</dbReference>
<dbReference type="AlphaFoldDB" id="M2Y0S9"/>
<dbReference type="KEGG" id="gsl:Gasu_29770"/>
<proteinExistence type="predicted"/>
<keyword evidence="3" id="KW-1185">Reference proteome</keyword>
<keyword evidence="1" id="KW-0812">Transmembrane</keyword>
<feature type="transmembrane region" description="Helical" evidence="1">
    <location>
        <begin position="303"/>
        <end position="324"/>
    </location>
</feature>
<feature type="transmembrane region" description="Helical" evidence="1">
    <location>
        <begin position="111"/>
        <end position="134"/>
    </location>
</feature>
<evidence type="ECO:0000313" key="2">
    <source>
        <dbReference type="EMBL" id="EME29533.1"/>
    </source>
</evidence>
<feature type="transmembrane region" description="Helical" evidence="1">
    <location>
        <begin position="365"/>
        <end position="386"/>
    </location>
</feature>
<feature type="transmembrane region" description="Helical" evidence="1">
    <location>
        <begin position="182"/>
        <end position="202"/>
    </location>
</feature>
<keyword evidence="1" id="KW-0472">Membrane</keyword>
<feature type="transmembrane region" description="Helical" evidence="1">
    <location>
        <begin position="52"/>
        <end position="73"/>
    </location>
</feature>
<feature type="transmembrane region" description="Helical" evidence="1">
    <location>
        <begin position="406"/>
        <end position="423"/>
    </location>
</feature>
<evidence type="ECO:0000256" key="1">
    <source>
        <dbReference type="SAM" id="Phobius"/>
    </source>
</evidence>
<dbReference type="OrthoDB" id="10321723at2759"/>
<accession>M2Y0S9</accession>
<gene>
    <name evidence="2" type="ORF">Gasu_29770</name>
</gene>
<protein>
    <submittedName>
        <fullName evidence="2">Uncharacterized protein</fullName>
    </submittedName>
</protein>
<dbReference type="InterPro" id="IPR036259">
    <property type="entry name" value="MFS_trans_sf"/>
</dbReference>
<name>M2Y0S9_GALSU</name>
<dbReference type="RefSeq" id="XP_005706053.1">
    <property type="nucleotide sequence ID" value="XM_005705996.1"/>
</dbReference>
<dbReference type="Gramene" id="EME29533">
    <property type="protein sequence ID" value="EME29533"/>
    <property type="gene ID" value="Gasu_29770"/>
</dbReference>
<feature type="transmembrane region" description="Helical" evidence="1">
    <location>
        <begin position="275"/>
        <end position="291"/>
    </location>
</feature>
<feature type="transmembrane region" description="Helical" evidence="1">
    <location>
        <begin position="85"/>
        <end position="105"/>
    </location>
</feature>
<feature type="transmembrane region" description="Helical" evidence="1">
    <location>
        <begin position="155"/>
        <end position="176"/>
    </location>
</feature>
<dbReference type="EMBL" id="KB454507">
    <property type="protein sequence ID" value="EME29533.1"/>
    <property type="molecule type" value="Genomic_DNA"/>
</dbReference>
<evidence type="ECO:0000313" key="3">
    <source>
        <dbReference type="Proteomes" id="UP000030680"/>
    </source>
</evidence>